<name>A0A2P2PEK4_RHIMU</name>
<sequence length="28" mass="3354">MYKNPFLSICQQAYQCSVRQFQAFFDSC</sequence>
<reference evidence="1" key="1">
    <citation type="submission" date="2018-02" db="EMBL/GenBank/DDBJ databases">
        <title>Rhizophora mucronata_Transcriptome.</title>
        <authorList>
            <person name="Meera S.P."/>
            <person name="Sreeshan A."/>
            <person name="Augustine A."/>
        </authorList>
    </citation>
    <scope>NUCLEOTIDE SEQUENCE</scope>
    <source>
        <tissue evidence="1">Leaf</tissue>
    </source>
</reference>
<accession>A0A2P2PEK4</accession>
<protein>
    <submittedName>
        <fullName evidence="1">Uncharacterized protein</fullName>
    </submittedName>
</protein>
<evidence type="ECO:0000313" key="1">
    <source>
        <dbReference type="EMBL" id="MBX53119.1"/>
    </source>
</evidence>
<proteinExistence type="predicted"/>
<dbReference type="AlphaFoldDB" id="A0A2P2PEK4"/>
<dbReference type="EMBL" id="GGEC01072635">
    <property type="protein sequence ID" value="MBX53119.1"/>
    <property type="molecule type" value="Transcribed_RNA"/>
</dbReference>
<organism evidence="1">
    <name type="scientific">Rhizophora mucronata</name>
    <name type="common">Asiatic mangrove</name>
    <dbReference type="NCBI Taxonomy" id="61149"/>
    <lineage>
        <taxon>Eukaryota</taxon>
        <taxon>Viridiplantae</taxon>
        <taxon>Streptophyta</taxon>
        <taxon>Embryophyta</taxon>
        <taxon>Tracheophyta</taxon>
        <taxon>Spermatophyta</taxon>
        <taxon>Magnoliopsida</taxon>
        <taxon>eudicotyledons</taxon>
        <taxon>Gunneridae</taxon>
        <taxon>Pentapetalae</taxon>
        <taxon>rosids</taxon>
        <taxon>fabids</taxon>
        <taxon>Malpighiales</taxon>
        <taxon>Rhizophoraceae</taxon>
        <taxon>Rhizophora</taxon>
    </lineage>
</organism>